<evidence type="ECO:0000313" key="6">
    <source>
        <dbReference type="Proteomes" id="UP000887568"/>
    </source>
</evidence>
<proteinExistence type="predicted"/>
<dbReference type="AlphaFoldDB" id="A0A913ZHM9"/>
<dbReference type="InterPro" id="IPR011990">
    <property type="entry name" value="TPR-like_helical_dom_sf"/>
</dbReference>
<dbReference type="OrthoDB" id="5981781at2759"/>
<dbReference type="InterPro" id="IPR049945">
    <property type="entry name" value="AAA_22"/>
</dbReference>
<dbReference type="GO" id="GO:0043531">
    <property type="term" value="F:ADP binding"/>
    <property type="evidence" value="ECO:0007669"/>
    <property type="project" value="InterPro"/>
</dbReference>
<sequence length="1008" mass="113990">MAGSSSDATTVQMTGAAAVGEQPLDITDQRTINPFSELLSKLAKELMKHERQQIRLLCSHQGVPAEELETDDAVELLRVLEKHNLIGEYKTVFLKKLLEISDCSAGIDFVKEYEEMRGKYLQKVEILLRKQDPLFVGRTTFVSRILKVFADRGHNKCRCVLVYGLAGSGKTKLASLSCKIYKEQARCGTRVHPVNLHKATKMEEVGLWILKTATGKQIDPKEFKMTMVNKWIMDCIHDTVLLLDNADDILDPSSRSKNRFVKTFTDLLSISNKHVKFLLTSRYPVDFMGLRKLPNFMEVKLESLQVRESLELLKKIINHAKGFSGTVSVGAEALKDEKSLAEIANRCDNNPKALHAVASHLRRGFSPRSLVELMKCPEGAQRVLDSGSLGVSQAVQDKRKDFEDQPLVLNSLGAIYNQLPLPLQESLLKLSVFQSSFSLSQGAKILGKEPPDAISKNLEKLKRLSFLERDEYDEPYYFMHPLVRSVCLSRIGYSGIYKEAYEDALRRFLAYIADLLKDLTRLGHRDFASTQARFESNKTNILHYLELGMGHKFGCQVNAEQENTASDVPLPDMRDGLFNIFETFLDPTKRLEYYENMSIRMLSSGEREAWAYLQGWMADELYVRAKYDEAWKAVEEPLKVLKARASDPTIGRTNDLETAEAQLLYVKGRIMVARRKYKDGIAVLEQALTIQERLLGNHSLTARCLNGLGHAYFNKADDDCLCIGATEAHEYHLKAWEMLVKITNGKPEKHFDAPMYLLNIGSTFHQMGKKFKCSNKKKAHEYFNLAIKKYHEANDLARALKLSNSPNTAFILKNMAMSYCEMEEYEKALPLATDAGNIREEIIGVHPTTARNLFFIGSLYDSLGDENKKSKKPEDKTQSQENYKLALEYYNRAFEMEVQLGPSNHSIEYDDLKEDLQNVLRKLHMDKALDKCWRIFKAADAGTVDLGDLSMDLKSGSGPAPPSRKRSPDRMDAADDEMAGPSRQQASGKQTPGTQSGPNLKEKYPENK</sequence>
<dbReference type="SUPFAM" id="SSF47986">
    <property type="entry name" value="DEATH domain"/>
    <property type="match status" value="1"/>
</dbReference>
<dbReference type="InterPro" id="IPR001875">
    <property type="entry name" value="DED_dom"/>
</dbReference>
<dbReference type="OMA" id="ELMKHER"/>
<dbReference type="Gene3D" id="1.25.40.10">
    <property type="entry name" value="Tetratricopeptide repeat domain"/>
    <property type="match status" value="2"/>
</dbReference>
<keyword evidence="6" id="KW-1185">Reference proteome</keyword>
<protein>
    <recommendedName>
        <fullName evidence="4">DED domain-containing protein</fullName>
    </recommendedName>
</protein>
<reference evidence="5" key="1">
    <citation type="submission" date="2022-11" db="UniProtKB">
        <authorList>
            <consortium name="EnsemblMetazoa"/>
        </authorList>
    </citation>
    <scope>IDENTIFICATION</scope>
</reference>
<dbReference type="InterPro" id="IPR011029">
    <property type="entry name" value="DEATH-like_dom_sf"/>
</dbReference>
<feature type="domain" description="DED" evidence="4">
    <location>
        <begin position="34"/>
        <end position="115"/>
    </location>
</feature>
<name>A0A913ZHM9_PATMI</name>
<keyword evidence="1" id="KW-0677">Repeat</keyword>
<dbReference type="InterPro" id="IPR027417">
    <property type="entry name" value="P-loop_NTPase"/>
</dbReference>
<dbReference type="Gene3D" id="1.10.533.10">
    <property type="entry name" value="Death Domain, Fas"/>
    <property type="match status" value="1"/>
</dbReference>
<dbReference type="GO" id="GO:0042981">
    <property type="term" value="P:regulation of apoptotic process"/>
    <property type="evidence" value="ECO:0007669"/>
    <property type="project" value="InterPro"/>
</dbReference>
<dbReference type="Proteomes" id="UP000887568">
    <property type="component" value="Unplaced"/>
</dbReference>
<evidence type="ECO:0000313" key="5">
    <source>
        <dbReference type="EnsemblMetazoa" id="XP_038050899.1"/>
    </source>
</evidence>
<feature type="region of interest" description="Disordered" evidence="3">
    <location>
        <begin position="952"/>
        <end position="1008"/>
    </location>
</feature>
<dbReference type="GeneID" id="119724049"/>
<evidence type="ECO:0000256" key="2">
    <source>
        <dbReference type="ARBA" id="ARBA00022803"/>
    </source>
</evidence>
<keyword evidence="2" id="KW-0802">TPR repeat</keyword>
<dbReference type="Gene3D" id="3.40.50.300">
    <property type="entry name" value="P-loop containing nucleotide triphosphate hydrolases"/>
    <property type="match status" value="1"/>
</dbReference>
<dbReference type="SUPFAM" id="SSF48452">
    <property type="entry name" value="TPR-like"/>
    <property type="match status" value="1"/>
</dbReference>
<evidence type="ECO:0000259" key="4">
    <source>
        <dbReference type="PROSITE" id="PS50168"/>
    </source>
</evidence>
<dbReference type="PANTHER" id="PTHR45641">
    <property type="entry name" value="TETRATRICOPEPTIDE REPEAT PROTEIN (AFU_ORTHOLOGUE AFUA_6G03870)"/>
    <property type="match status" value="1"/>
</dbReference>
<dbReference type="SUPFAM" id="SSF52540">
    <property type="entry name" value="P-loop containing nucleoside triphosphate hydrolases"/>
    <property type="match status" value="1"/>
</dbReference>
<dbReference type="RefSeq" id="XP_038050899.1">
    <property type="nucleotide sequence ID" value="XM_038194971.1"/>
</dbReference>
<feature type="compositionally biased region" description="Polar residues" evidence="3">
    <location>
        <begin position="982"/>
        <end position="998"/>
    </location>
</feature>
<dbReference type="EnsemblMetazoa" id="XM_038194971.1">
    <property type="protein sequence ID" value="XP_038050899.1"/>
    <property type="gene ID" value="LOC119724049"/>
</dbReference>
<organism evidence="5 6">
    <name type="scientific">Patiria miniata</name>
    <name type="common">Bat star</name>
    <name type="synonym">Asterina miniata</name>
    <dbReference type="NCBI Taxonomy" id="46514"/>
    <lineage>
        <taxon>Eukaryota</taxon>
        <taxon>Metazoa</taxon>
        <taxon>Echinodermata</taxon>
        <taxon>Eleutherozoa</taxon>
        <taxon>Asterozoa</taxon>
        <taxon>Asteroidea</taxon>
        <taxon>Valvatacea</taxon>
        <taxon>Valvatida</taxon>
        <taxon>Asterinidae</taxon>
        <taxon>Patiria</taxon>
    </lineage>
</organism>
<accession>A0A913ZHM9</accession>
<evidence type="ECO:0000256" key="3">
    <source>
        <dbReference type="SAM" id="MobiDB-lite"/>
    </source>
</evidence>
<evidence type="ECO:0000256" key="1">
    <source>
        <dbReference type="ARBA" id="ARBA00022737"/>
    </source>
</evidence>
<dbReference type="PROSITE" id="PS50168">
    <property type="entry name" value="DED"/>
    <property type="match status" value="1"/>
</dbReference>
<dbReference type="Pfam" id="PF13401">
    <property type="entry name" value="AAA_22"/>
    <property type="match status" value="1"/>
</dbReference>
<dbReference type="PANTHER" id="PTHR45641:SF19">
    <property type="entry name" value="NEPHROCYSTIN-3"/>
    <property type="match status" value="1"/>
</dbReference>